<dbReference type="PIRSF" id="PIRSF037489">
    <property type="entry name" value="UCP037489_NIF3_YqfO"/>
    <property type="match status" value="1"/>
</dbReference>
<dbReference type="EMBL" id="FMWL01000002">
    <property type="protein sequence ID" value="SCZ77141.1"/>
    <property type="molecule type" value="Genomic_DNA"/>
</dbReference>
<dbReference type="Proteomes" id="UP000199208">
    <property type="component" value="Unassembled WGS sequence"/>
</dbReference>
<sequence length="379" mass="40907">MLVNSKKIIKLLEDRFPTRLAASWDNVGFQVGNLNSTVNKILVALEITPEVIQEAVDVNADLIVCHHPLIFEPLKSLTESSPVEAMLRKLTASRIGVYVAHTNADAAPGGTVDALLEALGLERSEIMGEVFKEPFFKLAVYVPEHDTEAVAKAMFESGAGHLGAYAECSFSAQGTGTFLPLEGAKPAIGAVNVREQVAERKLEVLVPQQAVRAVVKAMLETHPYEVPAYDLWPLKAPEQVYGFGAVASIPHTEAGGQNWVLMDWARHVRNALKAPGTRMIGSPEALIHRVAVVPGAGGSFYREAAQAGCDLLITGDVKYHDAQGALALGLHLIDAGHFETELPFVSRLAAQLSEELEQKGYEARVVISKASINPFSIDF</sequence>
<dbReference type="InterPro" id="IPR015867">
    <property type="entry name" value="N-reg_PII/ATP_PRibTrfase_C"/>
</dbReference>
<dbReference type="Pfam" id="PF01784">
    <property type="entry name" value="DUF34_NIF3"/>
    <property type="match status" value="1"/>
</dbReference>
<dbReference type="AlphaFoldDB" id="A0A1G5RUL9"/>
<keyword evidence="7" id="KW-1185">Reference proteome</keyword>
<accession>A0A1G5RUL9</accession>
<comment type="similarity">
    <text evidence="1 4">Belongs to the GTP cyclohydrolase I type 2/NIF3 family.</text>
</comment>
<dbReference type="STRING" id="1120920.SAMN03080599_00585"/>
<dbReference type="PANTHER" id="PTHR13799">
    <property type="entry name" value="NGG1 INTERACTING FACTOR 3"/>
    <property type="match status" value="1"/>
</dbReference>
<name>A0A1G5RUL9_9FIRM</name>
<dbReference type="OrthoDB" id="9792792at2"/>
<dbReference type="InterPro" id="IPR002678">
    <property type="entry name" value="DUF34/NIF3"/>
</dbReference>
<protein>
    <recommendedName>
        <fullName evidence="2 4">GTP cyclohydrolase 1 type 2 homolog</fullName>
    </recommendedName>
</protein>
<evidence type="ECO:0000313" key="7">
    <source>
        <dbReference type="Proteomes" id="UP000199208"/>
    </source>
</evidence>
<dbReference type="FunFam" id="3.40.1390.30:FF:000001">
    <property type="entry name" value="GTP cyclohydrolase 1 type 2"/>
    <property type="match status" value="1"/>
</dbReference>
<dbReference type="Gene3D" id="3.40.1390.30">
    <property type="entry name" value="NIF3 (NGG1p interacting factor 3)-like"/>
    <property type="match status" value="2"/>
</dbReference>
<reference evidence="6 7" key="1">
    <citation type="submission" date="2016-10" db="EMBL/GenBank/DDBJ databases">
        <authorList>
            <person name="de Groot N.N."/>
        </authorList>
    </citation>
    <scope>NUCLEOTIDE SEQUENCE [LARGE SCALE GENOMIC DNA]</scope>
    <source>
        <strain evidence="6 7">DSM 2784</strain>
    </source>
</reference>
<gene>
    <name evidence="6" type="ORF">SAMN03080599_00585</name>
</gene>
<dbReference type="InterPro" id="IPR036069">
    <property type="entry name" value="DUF34/NIF3_sf"/>
</dbReference>
<proteinExistence type="inferred from homology"/>
<evidence type="ECO:0000256" key="2">
    <source>
        <dbReference type="ARBA" id="ARBA00022112"/>
    </source>
</evidence>
<dbReference type="InterPro" id="IPR017221">
    <property type="entry name" value="DUF34/NIF3_bac"/>
</dbReference>
<dbReference type="GO" id="GO:0005737">
    <property type="term" value="C:cytoplasm"/>
    <property type="evidence" value="ECO:0007669"/>
    <property type="project" value="TreeGrafter"/>
</dbReference>
<organism evidence="6 7">
    <name type="scientific">Acidaminobacter hydrogenoformans DSM 2784</name>
    <dbReference type="NCBI Taxonomy" id="1120920"/>
    <lineage>
        <taxon>Bacteria</taxon>
        <taxon>Bacillati</taxon>
        <taxon>Bacillota</taxon>
        <taxon>Clostridia</taxon>
        <taxon>Peptostreptococcales</taxon>
        <taxon>Acidaminobacteraceae</taxon>
        <taxon>Acidaminobacter</taxon>
    </lineage>
</organism>
<evidence type="ECO:0000256" key="3">
    <source>
        <dbReference type="ARBA" id="ARBA00022723"/>
    </source>
</evidence>
<feature type="binding site" evidence="5">
    <location>
        <position position="105"/>
    </location>
    <ligand>
        <name>a divalent metal cation</name>
        <dbReference type="ChEBI" id="CHEBI:60240"/>
        <label>1</label>
    </ligand>
</feature>
<dbReference type="Gene3D" id="3.30.70.120">
    <property type="match status" value="1"/>
</dbReference>
<evidence type="ECO:0000256" key="4">
    <source>
        <dbReference type="PIRNR" id="PIRNR037489"/>
    </source>
</evidence>
<feature type="binding site" evidence="5">
    <location>
        <position position="66"/>
    </location>
    <ligand>
        <name>a divalent metal cation</name>
        <dbReference type="ChEBI" id="CHEBI:60240"/>
        <label>1</label>
    </ligand>
</feature>
<dbReference type="FunFam" id="3.30.70.120:FF:000006">
    <property type="entry name" value="GTP cyclohydrolase 1 type 2 homolog"/>
    <property type="match status" value="1"/>
</dbReference>
<dbReference type="RefSeq" id="WP_092589383.1">
    <property type="nucleotide sequence ID" value="NZ_FMWL01000002.1"/>
</dbReference>
<keyword evidence="3 4" id="KW-0479">Metal-binding</keyword>
<dbReference type="GO" id="GO:0046872">
    <property type="term" value="F:metal ion binding"/>
    <property type="evidence" value="ECO:0007669"/>
    <property type="project" value="UniProtKB-UniRule"/>
</dbReference>
<dbReference type="PANTHER" id="PTHR13799:SF14">
    <property type="entry name" value="GTP CYCLOHYDROLASE 1 TYPE 2 HOMOLOG"/>
    <property type="match status" value="1"/>
</dbReference>
<evidence type="ECO:0000256" key="1">
    <source>
        <dbReference type="ARBA" id="ARBA00006964"/>
    </source>
</evidence>
<evidence type="ECO:0000313" key="6">
    <source>
        <dbReference type="EMBL" id="SCZ77141.1"/>
    </source>
</evidence>
<feature type="binding site" evidence="5">
    <location>
        <position position="337"/>
    </location>
    <ligand>
        <name>a divalent metal cation</name>
        <dbReference type="ChEBI" id="CHEBI:60240"/>
        <label>1</label>
    </ligand>
</feature>
<feature type="binding site" evidence="5">
    <location>
        <position position="341"/>
    </location>
    <ligand>
        <name>a divalent metal cation</name>
        <dbReference type="ChEBI" id="CHEBI:60240"/>
        <label>1</label>
    </ligand>
</feature>
<dbReference type="NCBIfam" id="TIGR00486">
    <property type="entry name" value="YbgI_SA1388"/>
    <property type="match status" value="1"/>
</dbReference>
<dbReference type="SUPFAM" id="SSF102705">
    <property type="entry name" value="NIF3 (NGG1p interacting factor 3)-like"/>
    <property type="match status" value="1"/>
</dbReference>
<evidence type="ECO:0000256" key="5">
    <source>
        <dbReference type="PIRSR" id="PIRSR602678-1"/>
    </source>
</evidence>
<feature type="binding site" evidence="5">
    <location>
        <position position="67"/>
    </location>
    <ligand>
        <name>a divalent metal cation</name>
        <dbReference type="ChEBI" id="CHEBI:60240"/>
        <label>1</label>
    </ligand>
</feature>